<evidence type="ECO:0000313" key="2">
    <source>
        <dbReference type="EMBL" id="RNJ51391.1"/>
    </source>
</evidence>
<sequence>MTEALPRKNRTRHTRAPSGRRTSITDNDIYGIFEPLSRHAQLTTKQLVAYDQRYAMKTRERLTQLFHIDGEWLSRLGQDMKFANYLTVDEMHRLGSDAAQLLIAKGIIPNAEWVFATRIGGHSNTPSRIVRLAHDHMASNIALDIEIGARADKTTQFVTHIDIIKAAPAATQMLKKPLRIPAPETFGAPKWIEPDALFGLGNRYYALEADMGTETIETIIRGKILAYREIVATCTIDDHLGIDNLTVLFVTTREPRMRSMMEELRTIARDGRTPRFAFACRPDLSNFLHAPAPVGNMFREPWERVGYDALNLTHST</sequence>
<protein>
    <submittedName>
        <fullName evidence="2">Uncharacterized protein</fullName>
    </submittedName>
</protein>
<dbReference type="Pfam" id="PF13814">
    <property type="entry name" value="Replic_Relax"/>
    <property type="match status" value="1"/>
</dbReference>
<proteinExistence type="predicted"/>
<dbReference type="Proteomes" id="UP000268623">
    <property type="component" value="Unassembled WGS sequence"/>
</dbReference>
<dbReference type="EMBL" id="QWDD01000001">
    <property type="protein sequence ID" value="RNJ51391.1"/>
    <property type="molecule type" value="Genomic_DNA"/>
</dbReference>
<dbReference type="InterPro" id="IPR025855">
    <property type="entry name" value="Replic_Relax"/>
</dbReference>
<reference evidence="2 3" key="1">
    <citation type="submission" date="2018-08" db="EMBL/GenBank/DDBJ databases">
        <title>Genome sequence of Methylocystis hirsuta CSC1, a methanotroph able to accumulate PHAs.</title>
        <authorList>
            <person name="Bordel S."/>
            <person name="Rodriguez E."/>
            <person name="Gancedo J."/>
            <person name="Munoz R."/>
        </authorList>
    </citation>
    <scope>NUCLEOTIDE SEQUENCE [LARGE SCALE GENOMIC DNA]</scope>
    <source>
        <strain evidence="2 3">CSC1</strain>
    </source>
</reference>
<evidence type="ECO:0000313" key="3">
    <source>
        <dbReference type="Proteomes" id="UP000268623"/>
    </source>
</evidence>
<dbReference type="AlphaFoldDB" id="A0A3M9XTP7"/>
<organism evidence="2 3">
    <name type="scientific">Methylocystis hirsuta</name>
    <dbReference type="NCBI Taxonomy" id="369798"/>
    <lineage>
        <taxon>Bacteria</taxon>
        <taxon>Pseudomonadati</taxon>
        <taxon>Pseudomonadota</taxon>
        <taxon>Alphaproteobacteria</taxon>
        <taxon>Hyphomicrobiales</taxon>
        <taxon>Methylocystaceae</taxon>
        <taxon>Methylocystis</taxon>
    </lineage>
</organism>
<accession>A0A3M9XTP7</accession>
<comment type="caution">
    <text evidence="2">The sequence shown here is derived from an EMBL/GenBank/DDBJ whole genome shotgun (WGS) entry which is preliminary data.</text>
</comment>
<feature type="region of interest" description="Disordered" evidence="1">
    <location>
        <begin position="1"/>
        <end position="23"/>
    </location>
</feature>
<name>A0A3M9XTP7_9HYPH</name>
<keyword evidence="3" id="KW-1185">Reference proteome</keyword>
<gene>
    <name evidence="2" type="ORF">D1O30_19105</name>
</gene>
<evidence type="ECO:0000256" key="1">
    <source>
        <dbReference type="SAM" id="MobiDB-lite"/>
    </source>
</evidence>